<dbReference type="PANTHER" id="PTHR30419">
    <property type="entry name" value="HTH-TYPE TRANSCRIPTIONAL REGULATOR YBHD"/>
    <property type="match status" value="1"/>
</dbReference>
<name>A0A938Y299_9BACL</name>
<comment type="caution">
    <text evidence="6">The sequence shown here is derived from an EMBL/GenBank/DDBJ whole genome shotgun (WGS) entry which is preliminary data.</text>
</comment>
<feature type="domain" description="HTH lysR-type" evidence="5">
    <location>
        <begin position="1"/>
        <end position="58"/>
    </location>
</feature>
<dbReference type="PRINTS" id="PR00039">
    <property type="entry name" value="HTHLYSR"/>
</dbReference>
<dbReference type="Pfam" id="PF03466">
    <property type="entry name" value="LysR_substrate"/>
    <property type="match status" value="1"/>
</dbReference>
<evidence type="ECO:0000256" key="1">
    <source>
        <dbReference type="ARBA" id="ARBA00009437"/>
    </source>
</evidence>
<reference evidence="6" key="1">
    <citation type="submission" date="2021-01" db="EMBL/GenBank/DDBJ databases">
        <title>Genomic Encyclopedia of Type Strains, Phase IV (KMG-IV): sequencing the most valuable type-strain genomes for metagenomic binning, comparative biology and taxonomic classification.</title>
        <authorList>
            <person name="Goeker M."/>
        </authorList>
    </citation>
    <scope>NUCLEOTIDE SEQUENCE</scope>
    <source>
        <strain evidence="6">DSM 25523</strain>
    </source>
</reference>
<evidence type="ECO:0000256" key="3">
    <source>
        <dbReference type="ARBA" id="ARBA00023125"/>
    </source>
</evidence>
<dbReference type="Gene3D" id="3.40.190.290">
    <property type="match status" value="1"/>
</dbReference>
<dbReference type="GO" id="GO:0005829">
    <property type="term" value="C:cytosol"/>
    <property type="evidence" value="ECO:0007669"/>
    <property type="project" value="TreeGrafter"/>
</dbReference>
<dbReference type="EMBL" id="JAFBEB010000018">
    <property type="protein sequence ID" value="MBM7591995.1"/>
    <property type="molecule type" value="Genomic_DNA"/>
</dbReference>
<dbReference type="InterPro" id="IPR036388">
    <property type="entry name" value="WH-like_DNA-bd_sf"/>
</dbReference>
<evidence type="ECO:0000313" key="7">
    <source>
        <dbReference type="Proteomes" id="UP000717624"/>
    </source>
</evidence>
<dbReference type="InterPro" id="IPR050950">
    <property type="entry name" value="HTH-type_LysR_regulators"/>
</dbReference>
<dbReference type="AlphaFoldDB" id="A0A938Y299"/>
<proteinExistence type="inferred from homology"/>
<keyword evidence="4" id="KW-0804">Transcription</keyword>
<dbReference type="Proteomes" id="UP000717624">
    <property type="component" value="Unassembled WGS sequence"/>
</dbReference>
<dbReference type="SUPFAM" id="SSF46785">
    <property type="entry name" value="Winged helix' DNA-binding domain"/>
    <property type="match status" value="1"/>
</dbReference>
<dbReference type="PANTHER" id="PTHR30419:SF8">
    <property type="entry name" value="NITROGEN ASSIMILATION TRANSCRIPTIONAL ACTIVATOR-RELATED"/>
    <property type="match status" value="1"/>
</dbReference>
<keyword evidence="2" id="KW-0805">Transcription regulation</keyword>
<dbReference type="RefSeq" id="WP_204519643.1">
    <property type="nucleotide sequence ID" value="NZ_BAABIN010000034.1"/>
</dbReference>
<dbReference type="Pfam" id="PF00126">
    <property type="entry name" value="HTH_1"/>
    <property type="match status" value="1"/>
</dbReference>
<dbReference type="InterPro" id="IPR005119">
    <property type="entry name" value="LysR_subst-bd"/>
</dbReference>
<sequence>MDIRHLHYFIEVAKQQSFSKAAEALHISQPTVSKMIRNLEGEIGAPLLHRSVHSFQLTDVGEIVYAKGQQILQSFVDLAAEIADIKNVRKGQIKIGVPPMIGAHFFPKLLSSFHDAYPQISIKLIEDGAKNMEKAVINGDLDLAAVVLPVDPAVFEFYPFYQEDLRLVVHPNHPLATRAEISLPELREEAFILFREGFTLHYVIRDECRKAGFTPTVVCESSQWDFISEMVAANLGISLLPDAICRKLNPAQIATVPLVNPAIHWNLAIIWLKGKYLSHASREWLQFMQDFLEQQRQT</sequence>
<evidence type="ECO:0000256" key="2">
    <source>
        <dbReference type="ARBA" id="ARBA00023015"/>
    </source>
</evidence>
<dbReference type="GO" id="GO:0003700">
    <property type="term" value="F:DNA-binding transcription factor activity"/>
    <property type="evidence" value="ECO:0007669"/>
    <property type="project" value="InterPro"/>
</dbReference>
<dbReference type="FunFam" id="1.10.10.10:FF:000001">
    <property type="entry name" value="LysR family transcriptional regulator"/>
    <property type="match status" value="1"/>
</dbReference>
<keyword evidence="3 6" id="KW-0238">DNA-binding</keyword>
<protein>
    <submittedName>
        <fullName evidence="6">DNA-binding transcriptional LysR family regulator</fullName>
    </submittedName>
</protein>
<dbReference type="SUPFAM" id="SSF53850">
    <property type="entry name" value="Periplasmic binding protein-like II"/>
    <property type="match status" value="1"/>
</dbReference>
<dbReference type="InterPro" id="IPR036390">
    <property type="entry name" value="WH_DNA-bd_sf"/>
</dbReference>
<organism evidence="6 7">
    <name type="scientific">Brevibacillus fulvus</name>
    <dbReference type="NCBI Taxonomy" id="1125967"/>
    <lineage>
        <taxon>Bacteria</taxon>
        <taxon>Bacillati</taxon>
        <taxon>Bacillota</taxon>
        <taxon>Bacilli</taxon>
        <taxon>Bacillales</taxon>
        <taxon>Paenibacillaceae</taxon>
        <taxon>Brevibacillus</taxon>
    </lineage>
</organism>
<keyword evidence="7" id="KW-1185">Reference proteome</keyword>
<evidence type="ECO:0000259" key="5">
    <source>
        <dbReference type="PROSITE" id="PS50931"/>
    </source>
</evidence>
<dbReference type="CDD" id="cd08438">
    <property type="entry name" value="PBP2_CidR"/>
    <property type="match status" value="1"/>
</dbReference>
<accession>A0A938Y299</accession>
<dbReference type="InterPro" id="IPR000847">
    <property type="entry name" value="LysR_HTH_N"/>
</dbReference>
<evidence type="ECO:0000313" key="6">
    <source>
        <dbReference type="EMBL" id="MBM7591995.1"/>
    </source>
</evidence>
<gene>
    <name evidence="6" type="ORF">JOD01_003647</name>
</gene>
<dbReference type="PROSITE" id="PS50931">
    <property type="entry name" value="HTH_LYSR"/>
    <property type="match status" value="1"/>
</dbReference>
<comment type="similarity">
    <text evidence="1">Belongs to the LysR transcriptional regulatory family.</text>
</comment>
<dbReference type="Gene3D" id="1.10.10.10">
    <property type="entry name" value="Winged helix-like DNA-binding domain superfamily/Winged helix DNA-binding domain"/>
    <property type="match status" value="1"/>
</dbReference>
<evidence type="ECO:0000256" key="4">
    <source>
        <dbReference type="ARBA" id="ARBA00023163"/>
    </source>
</evidence>
<dbReference type="GO" id="GO:0003677">
    <property type="term" value="F:DNA binding"/>
    <property type="evidence" value="ECO:0007669"/>
    <property type="project" value="UniProtKB-KW"/>
</dbReference>